<organism evidence="2 3">
    <name type="scientific">Humicola insolens</name>
    <name type="common">Soft-rot fungus</name>
    <dbReference type="NCBI Taxonomy" id="85995"/>
    <lineage>
        <taxon>Eukaryota</taxon>
        <taxon>Fungi</taxon>
        <taxon>Dikarya</taxon>
        <taxon>Ascomycota</taxon>
        <taxon>Pezizomycotina</taxon>
        <taxon>Sordariomycetes</taxon>
        <taxon>Sordariomycetidae</taxon>
        <taxon>Sordariales</taxon>
        <taxon>Chaetomiaceae</taxon>
        <taxon>Mycothermus</taxon>
    </lineage>
</organism>
<feature type="region of interest" description="Disordered" evidence="1">
    <location>
        <begin position="321"/>
        <end position="384"/>
    </location>
</feature>
<keyword evidence="3" id="KW-1185">Reference proteome</keyword>
<name>A0ABR3V692_HUMIN</name>
<comment type="caution">
    <text evidence="2">The sequence shown here is derived from an EMBL/GenBank/DDBJ whole genome shotgun (WGS) entry which is preliminary data.</text>
</comment>
<evidence type="ECO:0000313" key="2">
    <source>
        <dbReference type="EMBL" id="KAL1837268.1"/>
    </source>
</evidence>
<feature type="region of interest" description="Disordered" evidence="1">
    <location>
        <begin position="1"/>
        <end position="37"/>
    </location>
</feature>
<protein>
    <submittedName>
        <fullName evidence="2">Uncharacterized protein</fullName>
    </submittedName>
</protein>
<sequence length="384" mass="43189">MQPRQVDAAKVHVAARETTASSSRAHSSRRSLQPSDHRRVHGIASLFLATNTLLLGRPHLQSCPRGSDGVRSRLYGIGFYLEYQTGAMRLRARGFYGSDRRSKAEDDAKLEDDASLHVSMIRVYDLVTQWVAHITTNPGEDVVHFFDWLAQRDALEAQESQERTRLIQHHRELARLGGAAYLDSKKLGKQPPKEDSGRTPKAAIAKPAAEASLGDYMRAAPAQARAQKKMPAESEQADRRKDALGTIIKFSRDKNSLERLTYLKEWVEEEFERIRNVCSSSKAASLLDEFGATVMVECFPDDEPDEDHPVWPILEKEGRLVREKMEKKAGKQPVAPTASPRKMKFPPPSDGEETDSPEERVGKNWDTSDKSIPPISTHKRRSKK</sequence>
<accession>A0ABR3V692</accession>
<dbReference type="EMBL" id="JAZGSY010000312">
    <property type="protein sequence ID" value="KAL1837268.1"/>
    <property type="molecule type" value="Genomic_DNA"/>
</dbReference>
<feature type="region of interest" description="Disordered" evidence="1">
    <location>
        <begin position="184"/>
        <end position="204"/>
    </location>
</feature>
<feature type="compositionally biased region" description="Basic and acidic residues" evidence="1">
    <location>
        <begin position="357"/>
        <end position="369"/>
    </location>
</feature>
<evidence type="ECO:0000313" key="3">
    <source>
        <dbReference type="Proteomes" id="UP001583172"/>
    </source>
</evidence>
<proteinExistence type="predicted"/>
<evidence type="ECO:0000256" key="1">
    <source>
        <dbReference type="SAM" id="MobiDB-lite"/>
    </source>
</evidence>
<feature type="compositionally biased region" description="Basic and acidic residues" evidence="1">
    <location>
        <begin position="184"/>
        <end position="198"/>
    </location>
</feature>
<reference evidence="2 3" key="1">
    <citation type="journal article" date="2024" name="Commun. Biol.">
        <title>Comparative genomic analysis of thermophilic fungi reveals convergent evolutionary adaptations and gene losses.</title>
        <authorList>
            <person name="Steindorff A.S."/>
            <person name="Aguilar-Pontes M.V."/>
            <person name="Robinson A.J."/>
            <person name="Andreopoulos B."/>
            <person name="LaButti K."/>
            <person name="Kuo A."/>
            <person name="Mondo S."/>
            <person name="Riley R."/>
            <person name="Otillar R."/>
            <person name="Haridas S."/>
            <person name="Lipzen A."/>
            <person name="Grimwood J."/>
            <person name="Schmutz J."/>
            <person name="Clum A."/>
            <person name="Reid I.D."/>
            <person name="Moisan M.C."/>
            <person name="Butler G."/>
            <person name="Nguyen T.T.M."/>
            <person name="Dewar K."/>
            <person name="Conant G."/>
            <person name="Drula E."/>
            <person name="Henrissat B."/>
            <person name="Hansel C."/>
            <person name="Singer S."/>
            <person name="Hutchinson M.I."/>
            <person name="de Vries R.P."/>
            <person name="Natvig D.O."/>
            <person name="Powell A.J."/>
            <person name="Tsang A."/>
            <person name="Grigoriev I.V."/>
        </authorList>
    </citation>
    <scope>NUCLEOTIDE SEQUENCE [LARGE SCALE GENOMIC DNA]</scope>
    <source>
        <strain evidence="2 3">CBS 620.91</strain>
    </source>
</reference>
<feature type="compositionally biased region" description="Low complexity" evidence="1">
    <location>
        <begin position="16"/>
        <end position="25"/>
    </location>
</feature>
<dbReference type="Proteomes" id="UP001583172">
    <property type="component" value="Unassembled WGS sequence"/>
</dbReference>
<gene>
    <name evidence="2" type="ORF">VTJ49DRAFT_4074</name>
</gene>